<feature type="compositionally biased region" description="Low complexity" evidence="12">
    <location>
        <begin position="40"/>
        <end position="60"/>
    </location>
</feature>
<dbReference type="InterPro" id="IPR042538">
    <property type="entry name" value="Nucleoporin_Nup155_C_3"/>
</dbReference>
<dbReference type="InterPro" id="IPR007187">
    <property type="entry name" value="Nucleoporin_Nup133/Nup155_C"/>
</dbReference>
<dbReference type="Proteomes" id="UP000799429">
    <property type="component" value="Unassembled WGS sequence"/>
</dbReference>
<keyword evidence="11" id="KW-0539">Nucleus</keyword>
<dbReference type="Gene3D" id="1.25.40.450">
    <property type="entry name" value="Nucleoporin, helical domain, N-terminal subdomain"/>
    <property type="match status" value="1"/>
</dbReference>
<dbReference type="GO" id="GO:0017056">
    <property type="term" value="F:structural constituent of nuclear pore"/>
    <property type="evidence" value="ECO:0007669"/>
    <property type="project" value="InterPro"/>
</dbReference>
<evidence type="ECO:0000256" key="10">
    <source>
        <dbReference type="ARBA" id="ARBA00023136"/>
    </source>
</evidence>
<evidence type="ECO:0000256" key="1">
    <source>
        <dbReference type="ARBA" id="ARBA00004335"/>
    </source>
</evidence>
<dbReference type="GO" id="GO:0044611">
    <property type="term" value="C:nuclear pore inner ring"/>
    <property type="evidence" value="ECO:0007669"/>
    <property type="project" value="TreeGrafter"/>
</dbReference>
<feature type="domain" description="Nucleoporin Nup133/Nup155-like N-terminal" evidence="14">
    <location>
        <begin position="114"/>
        <end position="571"/>
    </location>
</feature>
<dbReference type="InterPro" id="IPR004870">
    <property type="entry name" value="Nucleoporin_Nup155"/>
</dbReference>
<comment type="similarity">
    <text evidence="4">Belongs to the non-repetitive/WGA-negative nucleoporin family.</text>
</comment>
<dbReference type="InterPro" id="IPR014908">
    <property type="entry name" value="Nucleoporin_Nup133/Nup155_N"/>
</dbReference>
<dbReference type="Pfam" id="PF03177">
    <property type="entry name" value="Nucleoporin_C"/>
    <property type="match status" value="1"/>
</dbReference>
<evidence type="ECO:0000259" key="14">
    <source>
        <dbReference type="Pfam" id="PF08801"/>
    </source>
</evidence>
<dbReference type="EMBL" id="MU006105">
    <property type="protein sequence ID" value="KAF2836043.1"/>
    <property type="molecule type" value="Genomic_DNA"/>
</dbReference>
<evidence type="ECO:0000256" key="8">
    <source>
        <dbReference type="ARBA" id="ARBA00023010"/>
    </source>
</evidence>
<reference evidence="15" key="1">
    <citation type="journal article" date="2020" name="Stud. Mycol.">
        <title>101 Dothideomycetes genomes: a test case for predicting lifestyles and emergence of pathogens.</title>
        <authorList>
            <person name="Haridas S."/>
            <person name="Albert R."/>
            <person name="Binder M."/>
            <person name="Bloem J."/>
            <person name="Labutti K."/>
            <person name="Salamov A."/>
            <person name="Andreopoulos B."/>
            <person name="Baker S."/>
            <person name="Barry K."/>
            <person name="Bills G."/>
            <person name="Bluhm B."/>
            <person name="Cannon C."/>
            <person name="Castanera R."/>
            <person name="Culley D."/>
            <person name="Daum C."/>
            <person name="Ezra D."/>
            <person name="Gonzalez J."/>
            <person name="Henrissat B."/>
            <person name="Kuo A."/>
            <person name="Liang C."/>
            <person name="Lipzen A."/>
            <person name="Lutzoni F."/>
            <person name="Magnuson J."/>
            <person name="Mondo S."/>
            <person name="Nolan M."/>
            <person name="Ohm R."/>
            <person name="Pangilinan J."/>
            <person name="Park H.-J."/>
            <person name="Ramirez L."/>
            <person name="Alfaro M."/>
            <person name="Sun H."/>
            <person name="Tritt A."/>
            <person name="Yoshinaga Y."/>
            <person name="Zwiers L.-H."/>
            <person name="Turgeon B."/>
            <person name="Goodwin S."/>
            <person name="Spatafora J."/>
            <person name="Crous P."/>
            <person name="Grigoriev I."/>
        </authorList>
    </citation>
    <scope>NUCLEOTIDE SEQUENCE</scope>
    <source>
        <strain evidence="15">CBS 101060</strain>
    </source>
</reference>
<protein>
    <submittedName>
        <fullName evidence="15">Non-repetitive nucleoporin</fullName>
    </submittedName>
</protein>
<organism evidence="15 16">
    <name type="scientific">Patellaria atrata CBS 101060</name>
    <dbReference type="NCBI Taxonomy" id="1346257"/>
    <lineage>
        <taxon>Eukaryota</taxon>
        <taxon>Fungi</taxon>
        <taxon>Dikarya</taxon>
        <taxon>Ascomycota</taxon>
        <taxon>Pezizomycotina</taxon>
        <taxon>Dothideomycetes</taxon>
        <taxon>Dothideomycetes incertae sedis</taxon>
        <taxon>Patellariales</taxon>
        <taxon>Patellariaceae</taxon>
        <taxon>Patellaria</taxon>
    </lineage>
</organism>
<evidence type="ECO:0000256" key="3">
    <source>
        <dbReference type="ARBA" id="ARBA00004620"/>
    </source>
</evidence>
<evidence type="ECO:0000256" key="5">
    <source>
        <dbReference type="ARBA" id="ARBA00022448"/>
    </source>
</evidence>
<proteinExistence type="inferred from homology"/>
<evidence type="ECO:0000256" key="12">
    <source>
        <dbReference type="SAM" id="MobiDB-lite"/>
    </source>
</evidence>
<evidence type="ECO:0000256" key="9">
    <source>
        <dbReference type="ARBA" id="ARBA00023132"/>
    </source>
</evidence>
<dbReference type="GO" id="GO:0006405">
    <property type="term" value="P:RNA export from nucleus"/>
    <property type="evidence" value="ECO:0007669"/>
    <property type="project" value="TreeGrafter"/>
</dbReference>
<keyword evidence="5" id="KW-0813">Transport</keyword>
<dbReference type="FunFam" id="1.25.40.450:FF:000002">
    <property type="entry name" value="Putative non-repetitive nucleoporin"/>
    <property type="match status" value="1"/>
</dbReference>
<dbReference type="SUPFAM" id="SSF75011">
    <property type="entry name" value="3-carboxy-cis,cis-mucoante lactonizing enzyme"/>
    <property type="match status" value="1"/>
</dbReference>
<dbReference type="PANTHER" id="PTHR10350">
    <property type="entry name" value="NUCLEAR PORE COMPLEX PROTEIN NUP155"/>
    <property type="match status" value="1"/>
</dbReference>
<dbReference type="Gene3D" id="1.20.58.1780">
    <property type="match status" value="1"/>
</dbReference>
<dbReference type="GO" id="GO:0051028">
    <property type="term" value="P:mRNA transport"/>
    <property type="evidence" value="ECO:0007669"/>
    <property type="project" value="UniProtKB-KW"/>
</dbReference>
<dbReference type="FunFam" id="1.20.58.1780:FF:000003">
    <property type="entry name" value="Non-repetitive nucleoporin, putative"/>
    <property type="match status" value="1"/>
</dbReference>
<feature type="region of interest" description="Disordered" evidence="12">
    <location>
        <begin position="1"/>
        <end position="68"/>
    </location>
</feature>
<comment type="subcellular location">
    <subcellularLocation>
        <location evidence="1">Nucleus membrane</location>
        <topology evidence="1">Peripheral membrane protein</topology>
        <orientation evidence="1">Cytoplasmic side</orientation>
    </subcellularLocation>
    <subcellularLocation>
        <location evidence="3">Nucleus membrane</location>
        <topology evidence="3">Peripheral membrane protein</topology>
        <orientation evidence="3">Nucleoplasmic side</orientation>
    </subcellularLocation>
    <subcellularLocation>
        <location evidence="2">Nucleus</location>
        <location evidence="2">Nuclear pore complex</location>
    </subcellularLocation>
</comment>
<dbReference type="GO" id="GO:0031965">
    <property type="term" value="C:nuclear membrane"/>
    <property type="evidence" value="ECO:0007669"/>
    <property type="project" value="UniProtKB-SubCell"/>
</dbReference>
<dbReference type="GO" id="GO:0036228">
    <property type="term" value="P:protein localization to nuclear inner membrane"/>
    <property type="evidence" value="ECO:0007669"/>
    <property type="project" value="TreeGrafter"/>
</dbReference>
<dbReference type="GO" id="GO:0006606">
    <property type="term" value="P:protein import into nucleus"/>
    <property type="evidence" value="ECO:0007669"/>
    <property type="project" value="TreeGrafter"/>
</dbReference>
<evidence type="ECO:0000259" key="13">
    <source>
        <dbReference type="Pfam" id="PF03177"/>
    </source>
</evidence>
<dbReference type="GO" id="GO:0000972">
    <property type="term" value="P:transcription-dependent tethering of RNA polymerase II gene DNA at nuclear periphery"/>
    <property type="evidence" value="ECO:0007669"/>
    <property type="project" value="TreeGrafter"/>
</dbReference>
<dbReference type="Gene3D" id="1.25.40.440">
    <property type="entry name" value="Nucleoporin, helical domain, central subdomain"/>
    <property type="match status" value="1"/>
</dbReference>
<dbReference type="InterPro" id="IPR042537">
    <property type="entry name" value="Nucleoporin_Nup155_C_2"/>
</dbReference>
<keyword evidence="7" id="KW-0653">Protein transport</keyword>
<dbReference type="FunFam" id="1.25.40.440:FF:000001">
    <property type="entry name" value="Nuclear pore complex subunit"/>
    <property type="match status" value="1"/>
</dbReference>
<keyword evidence="6" id="KW-0509">mRNA transport</keyword>
<dbReference type="Pfam" id="PF08801">
    <property type="entry name" value="Nucleoporin_N"/>
    <property type="match status" value="1"/>
</dbReference>
<gene>
    <name evidence="15" type="ORF">M501DRAFT_997271</name>
</gene>
<dbReference type="PANTHER" id="PTHR10350:SF6">
    <property type="entry name" value="NUCLEAR PORE COMPLEX PROTEIN NUP155"/>
    <property type="match status" value="1"/>
</dbReference>
<dbReference type="GO" id="GO:0051292">
    <property type="term" value="P:nuclear pore complex assembly"/>
    <property type="evidence" value="ECO:0007669"/>
    <property type="project" value="UniProtKB-ARBA"/>
</dbReference>
<evidence type="ECO:0000313" key="16">
    <source>
        <dbReference type="Proteomes" id="UP000799429"/>
    </source>
</evidence>
<evidence type="ECO:0000313" key="15">
    <source>
        <dbReference type="EMBL" id="KAF2836043.1"/>
    </source>
</evidence>
<evidence type="ECO:0000256" key="4">
    <source>
        <dbReference type="ARBA" id="ARBA00007373"/>
    </source>
</evidence>
<evidence type="ECO:0000256" key="6">
    <source>
        <dbReference type="ARBA" id="ARBA00022816"/>
    </source>
</evidence>
<keyword evidence="10" id="KW-0472">Membrane</keyword>
<accession>A0A9P4S6N6</accession>
<keyword evidence="8" id="KW-0811">Translocation</keyword>
<dbReference type="OrthoDB" id="338970at2759"/>
<comment type="caution">
    <text evidence="15">The sequence shown here is derived from an EMBL/GenBank/DDBJ whole genome shotgun (WGS) entry which is preliminary data.</text>
</comment>
<feature type="domain" description="Nucleoporin Nup133/Nup155-like C-terminal" evidence="13">
    <location>
        <begin position="676"/>
        <end position="1359"/>
    </location>
</feature>
<dbReference type="Gene3D" id="1.20.120.1880">
    <property type="entry name" value="Nucleoporin, helical C-terminal domain"/>
    <property type="match status" value="1"/>
</dbReference>
<evidence type="ECO:0000256" key="11">
    <source>
        <dbReference type="ARBA" id="ARBA00023242"/>
    </source>
</evidence>
<name>A0A9P4S6N6_9PEZI</name>
<keyword evidence="16" id="KW-1185">Reference proteome</keyword>
<evidence type="ECO:0000256" key="7">
    <source>
        <dbReference type="ARBA" id="ARBA00022927"/>
    </source>
</evidence>
<evidence type="ECO:0000256" key="2">
    <source>
        <dbReference type="ARBA" id="ARBA00004567"/>
    </source>
</evidence>
<sequence>MSSFPGPATPQRPLPGNFISTPAGTARPQPPAFPQYQLGQPASSQSSAPQQQPQQVSQQSNGISTSTTKSLTLVERAARTINETLAQDLRYPALDNYLSQGISSDYDIPKDSSWAPFQQVKRYPMPDSILEQHNQSQFSTQMGLFAELNHAWIVIDNALYLWDYTNPNPELVGFEEQPHQITAVRLVNPKEKVFVDAIKRVLIVSTSSDIYLVGLGIEEKAGGIRDLSLYQTRMQVSVKGMGVRCIAGSNKTGRIFFCGTTSNDVFELTYQQEEKWFANRCGKINHTTKGFTSVIPTVSFGQKPQTEYVVQMEVDDSRSLLYTLSNISTIRIFHMTTPTTLELVINKTLGAIKVNIGHMVSRSELIQRQEVKIVSMSPISASESQRLSLMLTTNTGCRIFMSSTARSYYPNDASSIPGSMQVHHVKFPPSEQNSAPSNQIVTYTNGQNINTESRALTLTVKSFRSAPGYSLLVVKRGQSQPTDTLFLVAPDAGRIARPQEPSLVPKFVDFGQWLPIKGASEEVPRGLPEDMGVVTKEFSAAPTPMGFGNDLATQFDQVSTEIAVLYSDGVETIRRRRLVDVFAATLRYGQHEEGVEGEVRTFIRRYGRSEITATALAVACGQGSDVNQEARVAKVSDVDVLENARKVFIEYGGKATINENLVMDSNVLSIDNVRPSPRHEGIALYMTRLLRSIWKSKIITEQSTPIGGLQIKPTVPLPKLQSVQRDLNDLKSFLDKNKSFIDGLSGPEALGRVTTKQDEIALQAEHRALISLLELLKCVIEGISFVLVLFDERVDTIVMSLNDTVRQRVREMTYENMFSGKEGKELTKELVKAIVNHNIANGANIDTVTDALKRRCGSFCSEQDTIIFKAQEMLKKATEAGPDSASGRRHLNDSLKTFEHVAESLPYEILAQTVDNYIAMSFFAGAIRLTLEVAKQSDKAKKALSWVKDGSPANDSRKEAFGKRTKCYDLVHKVIQAVDQATRDSPDTVDGHQTLAAKRKSESYTEINRSEDELFQTNLYDWYLEQGWSERLLELSSPYVVNYLEKKSVSDAGHADLLWRYFAHYQQFFEAAQVQLQLAKSGFDLDLGKRIEYLSRAKVNAGTRAPGVNDLSYSRQSRQEVSREISDLLELATIQEDILDRIKSDIRLFGEQKTKVLKQLDGPILAIDDLFNCFADQAGYHDICLLIYQIADHRNGADIKSTWTNLIEQAHAQAVGSSPSASSAKPWEVVADKVRTMGSRLNKSETTFPVPVLLPMLEAYAHISAPGQGPAHWVVEVFLDAGVAHETCFVVLENMFYNEEPPFHGRNKRPICNDLVYVAQKWLEESARTGQQPFGGMENAVAVNELLGLVLRDGGLDHQRREIATVLRARVDAMLRR</sequence>
<keyword evidence="9" id="KW-0906">Nuclear pore complex</keyword>
<dbReference type="InterPro" id="IPR042533">
    <property type="entry name" value="Nucleoporin_Nup155_C_1"/>
</dbReference>